<dbReference type="AlphaFoldDB" id="A0A1X6NLB7"/>
<comment type="catalytic activity">
    <reaction evidence="2">
        <text>Release of N-terminal proline from a peptide.</text>
        <dbReference type="EC" id="3.4.11.5"/>
    </reaction>
</comment>
<keyword evidence="5" id="KW-0645">Protease</keyword>
<gene>
    <name evidence="9" type="ORF">BU14_1573s0001</name>
</gene>
<dbReference type="GO" id="GO:0030145">
    <property type="term" value="F:manganese ion binding"/>
    <property type="evidence" value="ECO:0007669"/>
    <property type="project" value="InterPro"/>
</dbReference>
<dbReference type="PANTHER" id="PTHR11963">
    <property type="entry name" value="LEUCINE AMINOPEPTIDASE-RELATED"/>
    <property type="match status" value="1"/>
</dbReference>
<dbReference type="SUPFAM" id="SSF52949">
    <property type="entry name" value="Macro domain-like"/>
    <property type="match status" value="1"/>
</dbReference>
<dbReference type="Gene3D" id="3.40.630.10">
    <property type="entry name" value="Zn peptidases"/>
    <property type="match status" value="1"/>
</dbReference>
<sequence length="624" mass="63337">MASRLLRLPRTRIMAFVPGFSAGVGSRQLTHRATAVSSSLSNFATGRPVPGIAPPFSSRRTAAARQLTRPQHAPVSTSTPTMAAGDKMGATVEVPSIKVEVTTDAPSGELLVVALHAAAKPEGEDAEEDAEENDDKPLPLPPSLTDLDAALSGALTDLLDDGSFTGAAGSSTPILRLPSSCAVKRVALVGLGKADGPKADGALRDAGAFAITSGLGVKAASTVWLAFADLASASGLAAVAEGAHLTMFSDDRFKGTLKASVAAAKKRGERLPTQLTLSGVSVAADGVGAAVGRGAALAAGVTLTKQLVAAPANVVTPTALAETAEAIAAAFPDVECEILEQSDCEALGMGSFLAVGRGSVEPPKFIHMTYKPAGGNPVKKVCLIGKGITFDSGGYNIKAGAGSMIALMKFDMGGSGTVFGAARAIAELKPNVEVHFIVASCENMVSANAYRPGDIIQASNGKTIEVGNTDAEGRLSLADALVFAEKLGNVDAIVDLATLTGAMIVSLGHDVAGLFSNNDDLAEALTASGKASGDPMWRLPLVESYREGLKSALADMNNIGGKGAGSITAALFLREFVSKGMPWAHIDIAGTAWSEKKGGATGYGVRALCHWVASLEAAAPAAGK</sequence>
<keyword evidence="6" id="KW-0378">Hydrolase</keyword>
<dbReference type="GO" id="GO:0005737">
    <property type="term" value="C:cytoplasm"/>
    <property type="evidence" value="ECO:0007669"/>
    <property type="project" value="InterPro"/>
</dbReference>
<evidence type="ECO:0000256" key="4">
    <source>
        <dbReference type="ARBA" id="ARBA00022438"/>
    </source>
</evidence>
<dbReference type="HAMAP" id="MF_00181">
    <property type="entry name" value="Cytosol_peptidase_M17"/>
    <property type="match status" value="1"/>
</dbReference>
<dbReference type="Gene3D" id="3.40.220.10">
    <property type="entry name" value="Leucine Aminopeptidase, subunit E, domain 1"/>
    <property type="match status" value="1"/>
</dbReference>
<evidence type="ECO:0000256" key="6">
    <source>
        <dbReference type="ARBA" id="ARBA00022801"/>
    </source>
</evidence>
<dbReference type="CDD" id="cd00433">
    <property type="entry name" value="Peptidase_M17"/>
    <property type="match status" value="1"/>
</dbReference>
<dbReference type="PROSITE" id="PS00631">
    <property type="entry name" value="CYTOSOL_AP"/>
    <property type="match status" value="1"/>
</dbReference>
<dbReference type="Pfam" id="PF02789">
    <property type="entry name" value="Peptidase_M17_N"/>
    <property type="match status" value="1"/>
</dbReference>
<keyword evidence="4" id="KW-0031">Aminopeptidase</keyword>
<dbReference type="GO" id="GO:0006508">
    <property type="term" value="P:proteolysis"/>
    <property type="evidence" value="ECO:0007669"/>
    <property type="project" value="UniProtKB-KW"/>
</dbReference>
<dbReference type="InterPro" id="IPR008283">
    <property type="entry name" value="Peptidase_M17_N"/>
</dbReference>
<dbReference type="PANTHER" id="PTHR11963:SF23">
    <property type="entry name" value="CYTOSOL AMINOPEPTIDASE"/>
    <property type="match status" value="1"/>
</dbReference>
<evidence type="ECO:0000256" key="2">
    <source>
        <dbReference type="ARBA" id="ARBA00001585"/>
    </source>
</evidence>
<reference evidence="9 10" key="1">
    <citation type="submission" date="2017-03" db="EMBL/GenBank/DDBJ databases">
        <title>WGS assembly of Porphyra umbilicalis.</title>
        <authorList>
            <person name="Brawley S.H."/>
            <person name="Blouin N.A."/>
            <person name="Ficko-Blean E."/>
            <person name="Wheeler G.L."/>
            <person name="Lohr M."/>
            <person name="Goodson H.V."/>
            <person name="Jenkins J.W."/>
            <person name="Blaby-Haas C.E."/>
            <person name="Helliwell K.E."/>
            <person name="Chan C."/>
            <person name="Marriage T."/>
            <person name="Bhattacharya D."/>
            <person name="Klein A.S."/>
            <person name="Badis Y."/>
            <person name="Brodie J."/>
            <person name="Cao Y."/>
            <person name="Collen J."/>
            <person name="Dittami S.M."/>
            <person name="Gachon C.M."/>
            <person name="Green B.R."/>
            <person name="Karpowicz S."/>
            <person name="Kim J.W."/>
            <person name="Kudahl U."/>
            <person name="Lin S."/>
            <person name="Michel G."/>
            <person name="Mittag M."/>
            <person name="Olson B.J."/>
            <person name="Pangilinan J."/>
            <person name="Peng Y."/>
            <person name="Qiu H."/>
            <person name="Shu S."/>
            <person name="Singer J.T."/>
            <person name="Smith A.G."/>
            <person name="Sprecher B.N."/>
            <person name="Wagner V."/>
            <person name="Wang W."/>
            <person name="Wang Z.-Y."/>
            <person name="Yan J."/>
            <person name="Yarish C."/>
            <person name="Zoeuner-Riek S."/>
            <person name="Zhuang Y."/>
            <person name="Zou Y."/>
            <person name="Lindquist E.A."/>
            <person name="Grimwood J."/>
            <person name="Barry K."/>
            <person name="Rokhsar D.S."/>
            <person name="Schmutz J."/>
            <person name="Stiller J.W."/>
            <person name="Grossman A.R."/>
            <person name="Prochnik S.E."/>
        </authorList>
    </citation>
    <scope>NUCLEOTIDE SEQUENCE [LARGE SCALE GENOMIC DNA]</scope>
    <source>
        <strain evidence="9">4086291</strain>
    </source>
</reference>
<evidence type="ECO:0000256" key="1">
    <source>
        <dbReference type="ARBA" id="ARBA00000135"/>
    </source>
</evidence>
<evidence type="ECO:0000313" key="10">
    <source>
        <dbReference type="Proteomes" id="UP000218209"/>
    </source>
</evidence>
<evidence type="ECO:0000313" key="9">
    <source>
        <dbReference type="EMBL" id="OSX69377.1"/>
    </source>
</evidence>
<dbReference type="Pfam" id="PF00883">
    <property type="entry name" value="Peptidase_M17"/>
    <property type="match status" value="1"/>
</dbReference>
<evidence type="ECO:0000259" key="8">
    <source>
        <dbReference type="PROSITE" id="PS00631"/>
    </source>
</evidence>
<dbReference type="SUPFAM" id="SSF53187">
    <property type="entry name" value="Zn-dependent exopeptidases"/>
    <property type="match status" value="1"/>
</dbReference>
<dbReference type="NCBIfam" id="NF002076">
    <property type="entry name" value="PRK00913.2-3"/>
    <property type="match status" value="1"/>
</dbReference>
<feature type="compositionally biased region" description="Acidic residues" evidence="7">
    <location>
        <begin position="124"/>
        <end position="134"/>
    </location>
</feature>
<evidence type="ECO:0000256" key="7">
    <source>
        <dbReference type="SAM" id="MobiDB-lite"/>
    </source>
</evidence>
<accession>A0A1X6NLB7</accession>
<keyword evidence="10" id="KW-1185">Reference proteome</keyword>
<dbReference type="InterPro" id="IPR011356">
    <property type="entry name" value="Leucine_aapep/pepB"/>
</dbReference>
<dbReference type="EMBL" id="KV919588">
    <property type="protein sequence ID" value="OSX69377.1"/>
    <property type="molecule type" value="Genomic_DNA"/>
</dbReference>
<dbReference type="GO" id="GO:0070006">
    <property type="term" value="F:metalloaminopeptidase activity"/>
    <property type="evidence" value="ECO:0007669"/>
    <property type="project" value="InterPro"/>
</dbReference>
<feature type="region of interest" description="Disordered" evidence="7">
    <location>
        <begin position="119"/>
        <end position="141"/>
    </location>
</feature>
<evidence type="ECO:0000256" key="3">
    <source>
        <dbReference type="ARBA" id="ARBA00009528"/>
    </source>
</evidence>
<dbReference type="OrthoDB" id="412814at2759"/>
<comment type="catalytic activity">
    <reaction evidence="1">
        <text>Release of an N-terminal amino acid, Xaa-|-Yaa-, in which Xaa is preferably Leu, but may be other amino acids including Pro although not Arg or Lys, and Yaa may be Pro. Amino acid amides and methyl esters are also readily hydrolyzed, but rates on arylamides are exceedingly low.</text>
        <dbReference type="EC" id="3.4.11.1"/>
    </reaction>
</comment>
<dbReference type="PRINTS" id="PR00481">
    <property type="entry name" value="LAMNOPPTDASE"/>
</dbReference>
<organism evidence="9 10">
    <name type="scientific">Porphyra umbilicalis</name>
    <name type="common">Purple laver</name>
    <name type="synonym">Red alga</name>
    <dbReference type="NCBI Taxonomy" id="2786"/>
    <lineage>
        <taxon>Eukaryota</taxon>
        <taxon>Rhodophyta</taxon>
        <taxon>Bangiophyceae</taxon>
        <taxon>Bangiales</taxon>
        <taxon>Bangiaceae</taxon>
        <taxon>Porphyra</taxon>
    </lineage>
</organism>
<proteinExistence type="inferred from homology"/>
<comment type="similarity">
    <text evidence="3">Belongs to the peptidase M17 family.</text>
</comment>
<dbReference type="Proteomes" id="UP000218209">
    <property type="component" value="Unassembled WGS sequence"/>
</dbReference>
<evidence type="ECO:0000256" key="5">
    <source>
        <dbReference type="ARBA" id="ARBA00022670"/>
    </source>
</evidence>
<dbReference type="NCBIfam" id="NF002074">
    <property type="entry name" value="PRK00913.1-4"/>
    <property type="match status" value="1"/>
</dbReference>
<dbReference type="InterPro" id="IPR043472">
    <property type="entry name" value="Macro_dom-like"/>
</dbReference>
<protein>
    <recommendedName>
        <fullName evidence="8">Cytosol aminopeptidase domain-containing protein</fullName>
    </recommendedName>
</protein>
<dbReference type="InterPro" id="IPR000819">
    <property type="entry name" value="Peptidase_M17_C"/>
</dbReference>
<feature type="domain" description="Cytosol aminopeptidase" evidence="8">
    <location>
        <begin position="468"/>
        <end position="475"/>
    </location>
</feature>
<name>A0A1X6NLB7_PORUM</name>
<dbReference type="InterPro" id="IPR023042">
    <property type="entry name" value="Peptidase_M17_leu_NH2_pept"/>
</dbReference>